<sequence length="197" mass="21981">MKSNSLTFNQKFSELGGSKQRVIRNALLFQANWFICAIYDESVSVISTMLLVLVHFFYQSKDGREWSMILLFSLSGYLCDSLLANLGVIELSGQFTINSSGTVLAPTWLLFLWLSFATTINHCMAYLQKHLSLAVLLCLIAVPLNYLAGAKLTGSTLADPQWLSLSLFGVYWAVLLPAALLWCRLYCVHNTPSNQQA</sequence>
<feature type="transmembrane region" description="Helical" evidence="1">
    <location>
        <begin position="95"/>
        <end position="118"/>
    </location>
</feature>
<dbReference type="Proteomes" id="UP000838100">
    <property type="component" value="Unassembled WGS sequence"/>
</dbReference>
<dbReference type="RefSeq" id="WP_237443888.1">
    <property type="nucleotide sequence ID" value="NZ_CAKLPX010000001.1"/>
</dbReference>
<evidence type="ECO:0008006" key="4">
    <source>
        <dbReference type="Google" id="ProtNLM"/>
    </source>
</evidence>
<name>A0ABM9ADF3_9GAMM</name>
<keyword evidence="1" id="KW-0472">Membrane</keyword>
<accession>A0ABM9ADF3</accession>
<dbReference type="Pfam" id="PF11086">
    <property type="entry name" value="DUF2878"/>
    <property type="match status" value="1"/>
</dbReference>
<dbReference type="EMBL" id="CAKLPX010000001">
    <property type="protein sequence ID" value="CAH0991231.1"/>
    <property type="molecule type" value="Genomic_DNA"/>
</dbReference>
<feature type="transmembrane region" description="Helical" evidence="1">
    <location>
        <begin position="130"/>
        <end position="148"/>
    </location>
</feature>
<keyword evidence="3" id="KW-1185">Reference proteome</keyword>
<organism evidence="2 3">
    <name type="scientific">Sinobacterium norvegicum</name>
    <dbReference type="NCBI Taxonomy" id="1641715"/>
    <lineage>
        <taxon>Bacteria</taxon>
        <taxon>Pseudomonadati</taxon>
        <taxon>Pseudomonadota</taxon>
        <taxon>Gammaproteobacteria</taxon>
        <taxon>Cellvibrionales</taxon>
        <taxon>Spongiibacteraceae</taxon>
        <taxon>Sinobacterium</taxon>
    </lineage>
</organism>
<keyword evidence="1" id="KW-1133">Transmembrane helix</keyword>
<feature type="transmembrane region" description="Helical" evidence="1">
    <location>
        <begin position="69"/>
        <end position="89"/>
    </location>
</feature>
<keyword evidence="1" id="KW-0812">Transmembrane</keyword>
<evidence type="ECO:0000313" key="3">
    <source>
        <dbReference type="Proteomes" id="UP000838100"/>
    </source>
</evidence>
<proteinExistence type="predicted"/>
<evidence type="ECO:0000256" key="1">
    <source>
        <dbReference type="SAM" id="Phobius"/>
    </source>
</evidence>
<comment type="caution">
    <text evidence="2">The sequence shown here is derived from an EMBL/GenBank/DDBJ whole genome shotgun (WGS) entry which is preliminary data.</text>
</comment>
<feature type="transmembrane region" description="Helical" evidence="1">
    <location>
        <begin position="168"/>
        <end position="187"/>
    </location>
</feature>
<reference evidence="2" key="1">
    <citation type="submission" date="2021-12" db="EMBL/GenBank/DDBJ databases">
        <authorList>
            <person name="Rodrigo-Torres L."/>
            <person name="Arahal R. D."/>
            <person name="Lucena T."/>
        </authorList>
    </citation>
    <scope>NUCLEOTIDE SEQUENCE</scope>
    <source>
        <strain evidence="2">CECT 8267</strain>
    </source>
</reference>
<feature type="transmembrane region" description="Helical" evidence="1">
    <location>
        <begin position="31"/>
        <end position="57"/>
    </location>
</feature>
<gene>
    <name evidence="2" type="ORF">SIN8267_01333</name>
</gene>
<dbReference type="InterPro" id="IPR021306">
    <property type="entry name" value="DUF2878"/>
</dbReference>
<evidence type="ECO:0000313" key="2">
    <source>
        <dbReference type="EMBL" id="CAH0991231.1"/>
    </source>
</evidence>
<protein>
    <recommendedName>
        <fullName evidence="4">DUF2878 domain-containing protein</fullName>
    </recommendedName>
</protein>